<keyword evidence="2" id="KW-1185">Reference proteome</keyword>
<evidence type="ECO:0000313" key="2">
    <source>
        <dbReference type="Proteomes" id="UP000198242"/>
    </source>
</evidence>
<reference evidence="2" key="1">
    <citation type="submission" date="2016-06" db="EMBL/GenBank/DDBJ databases">
        <authorList>
            <person name="Varghese N."/>
            <person name="Submissions Spin"/>
        </authorList>
    </citation>
    <scope>NUCLEOTIDE SEQUENCE [LARGE SCALE GENOMIC DNA]</scope>
    <source>
        <strain evidence="2">DSM 43909</strain>
    </source>
</reference>
<sequence>MLDGLVRSLLHDVDAPSVDVLLTAVDEVMNSNTLLLKARADEAITSGNRLSVLEAFVHGPLFPDMMRAADRARHWDNLQSGPLVPRATTLKLTELGMAGFRVRLSWMLRTAFSPYRRHLGAAHADKVIDEFLNWLDHDRPGADGEGWSCWSVRPDFMYLTGYYSDQPPQSDAAYFDAGPNDTATYLHRGDILMLLLTNGSP</sequence>
<protein>
    <submittedName>
        <fullName evidence="1">Uncharacterized protein</fullName>
    </submittedName>
</protein>
<gene>
    <name evidence="1" type="ORF">GA0074695_2806</name>
</gene>
<dbReference type="Proteomes" id="UP000198242">
    <property type="component" value="Chromosome I"/>
</dbReference>
<accession>A0A1C4WW20</accession>
<evidence type="ECO:0000313" key="1">
    <source>
        <dbReference type="EMBL" id="SCF00363.1"/>
    </source>
</evidence>
<proteinExistence type="predicted"/>
<dbReference type="EMBL" id="LT607411">
    <property type="protein sequence ID" value="SCF00363.1"/>
    <property type="molecule type" value="Genomic_DNA"/>
</dbReference>
<dbReference type="OrthoDB" id="4152717at2"/>
<name>A0A1C4WW20_MICVI</name>
<dbReference type="AlphaFoldDB" id="A0A1C4WW20"/>
<organism evidence="1 2">
    <name type="scientific">Micromonospora viridifaciens</name>
    <dbReference type="NCBI Taxonomy" id="1881"/>
    <lineage>
        <taxon>Bacteria</taxon>
        <taxon>Bacillati</taxon>
        <taxon>Actinomycetota</taxon>
        <taxon>Actinomycetes</taxon>
        <taxon>Micromonosporales</taxon>
        <taxon>Micromonosporaceae</taxon>
        <taxon>Micromonospora</taxon>
    </lineage>
</organism>